<feature type="transmembrane region" description="Helical" evidence="1">
    <location>
        <begin position="471"/>
        <end position="497"/>
    </location>
</feature>
<organism evidence="2 3">
    <name type="scientific">Grifola frondosa</name>
    <name type="common">Maitake</name>
    <name type="synonym">Polyporus frondosus</name>
    <dbReference type="NCBI Taxonomy" id="5627"/>
    <lineage>
        <taxon>Eukaryota</taxon>
        <taxon>Fungi</taxon>
        <taxon>Dikarya</taxon>
        <taxon>Basidiomycota</taxon>
        <taxon>Agaricomycotina</taxon>
        <taxon>Agaricomycetes</taxon>
        <taxon>Polyporales</taxon>
        <taxon>Grifolaceae</taxon>
        <taxon>Grifola</taxon>
    </lineage>
</organism>
<keyword evidence="1" id="KW-1133">Transmembrane helix</keyword>
<keyword evidence="1" id="KW-0812">Transmembrane</keyword>
<reference evidence="2 3" key="1">
    <citation type="submission" date="2016-03" db="EMBL/GenBank/DDBJ databases">
        <title>Whole genome sequencing of Grifola frondosa 9006-11.</title>
        <authorList>
            <person name="Min B."/>
            <person name="Park H."/>
            <person name="Kim J.-G."/>
            <person name="Cho H."/>
            <person name="Oh Y.-L."/>
            <person name="Kong W.-S."/>
            <person name="Choi I.-G."/>
        </authorList>
    </citation>
    <scope>NUCLEOTIDE SEQUENCE [LARGE SCALE GENOMIC DNA]</scope>
    <source>
        <strain evidence="2 3">9006-11</strain>
    </source>
</reference>
<gene>
    <name evidence="2" type="ORF">A0H81_12470</name>
</gene>
<feature type="transmembrane region" description="Helical" evidence="1">
    <location>
        <begin position="420"/>
        <end position="439"/>
    </location>
</feature>
<dbReference type="OMA" id="KTSCAPW"/>
<proteinExistence type="predicted"/>
<name>A0A1C7LSE3_GRIFR</name>
<accession>A0A1C7LSE3</accession>
<protein>
    <recommendedName>
        <fullName evidence="4">WW domain-containing protein</fullName>
    </recommendedName>
</protein>
<evidence type="ECO:0000256" key="1">
    <source>
        <dbReference type="SAM" id="Phobius"/>
    </source>
</evidence>
<sequence length="601" mass="68703">MVDLRSLGRRSPSPTTNICVPVPHLPLEVPTLPGSTVAQCDAGAPIQNEITHAATNNRRGVELVAASPHYFMETRYRRRGYIAKDAPGAIEEIEAMSISFDRNPLGWGWTPKTHPEGQLYFQYENFFTDLDLYESETLKDVEELVTLLRGELTKFPNLPEDLEIGLDMDSEDGRKFGYYYFSSEKTRSIFWLAKVDTYYHTCDARKVFSRYHIKARVRLTSIIRRHLELFPQHRALSKDVQDEIDGLLLYHAFDSKTSRTSTAPWSSPDLLELIQIVKEVRGKISSISPERSGPFVFVIARTMHYLARERFLHYHGQVNARLDRDRSVHEDPSTRKPLSLTFRSLSWLLFFTPDVYFERLRKIWVDESVNYQHWNDFITELQEDWRTSITPTAVILTANVGLLAVQSIDRAASARTPTQILIYASTLLSIGNIITSTILSRQHRLSTQPTAEYASKYLGARAENQAGMERVAITFSIPAALFMWSMLGFCAAVAYVCFHETSVVTWVFSGLVVMLVSALVAWVVYYGDWSEGHCICHSVARHLRDKLLRMVFSGVGDEAAPDEALKARRLNLFRSIKLPQLTRRRKKSTMEDADFIPDRMV</sequence>
<evidence type="ECO:0008006" key="4">
    <source>
        <dbReference type="Google" id="ProtNLM"/>
    </source>
</evidence>
<dbReference type="OrthoDB" id="2657661at2759"/>
<dbReference type="AlphaFoldDB" id="A0A1C7LSE3"/>
<dbReference type="EMBL" id="LUGG01000023">
    <property type="protein sequence ID" value="OBZ67765.1"/>
    <property type="molecule type" value="Genomic_DNA"/>
</dbReference>
<keyword evidence="3" id="KW-1185">Reference proteome</keyword>
<evidence type="ECO:0000313" key="3">
    <source>
        <dbReference type="Proteomes" id="UP000092993"/>
    </source>
</evidence>
<keyword evidence="1" id="KW-0472">Membrane</keyword>
<comment type="caution">
    <text evidence="2">The sequence shown here is derived from an EMBL/GenBank/DDBJ whole genome shotgun (WGS) entry which is preliminary data.</text>
</comment>
<feature type="transmembrane region" description="Helical" evidence="1">
    <location>
        <begin position="503"/>
        <end position="525"/>
    </location>
</feature>
<dbReference type="Proteomes" id="UP000092993">
    <property type="component" value="Unassembled WGS sequence"/>
</dbReference>
<evidence type="ECO:0000313" key="2">
    <source>
        <dbReference type="EMBL" id="OBZ67765.1"/>
    </source>
</evidence>